<keyword evidence="2" id="KW-0812">Transmembrane</keyword>
<dbReference type="RefSeq" id="WP_379576923.1">
    <property type="nucleotide sequence ID" value="NZ_JBHUFV010000050.1"/>
</dbReference>
<feature type="compositionally biased region" description="Low complexity" evidence="1">
    <location>
        <begin position="23"/>
        <end position="33"/>
    </location>
</feature>
<dbReference type="InterPro" id="IPR021787">
    <property type="entry name" value="DUF3352"/>
</dbReference>
<evidence type="ECO:0000313" key="3">
    <source>
        <dbReference type="EMBL" id="MFD1936521.1"/>
    </source>
</evidence>
<feature type="transmembrane region" description="Helical" evidence="2">
    <location>
        <begin position="148"/>
        <end position="170"/>
    </location>
</feature>
<organism evidence="3 4">
    <name type="scientific">Nonomuraea mangrovi</name>
    <dbReference type="NCBI Taxonomy" id="2316207"/>
    <lineage>
        <taxon>Bacteria</taxon>
        <taxon>Bacillati</taxon>
        <taxon>Actinomycetota</taxon>
        <taxon>Actinomycetes</taxon>
        <taxon>Streptosporangiales</taxon>
        <taxon>Streptosporangiaceae</taxon>
        <taxon>Nonomuraea</taxon>
    </lineage>
</organism>
<feature type="region of interest" description="Disordered" evidence="1">
    <location>
        <begin position="1"/>
        <end position="144"/>
    </location>
</feature>
<dbReference type="EMBL" id="JBHUFV010000050">
    <property type="protein sequence ID" value="MFD1936521.1"/>
    <property type="molecule type" value="Genomic_DNA"/>
</dbReference>
<keyword evidence="4" id="KW-1185">Reference proteome</keyword>
<name>A0ABW4T6R8_9ACTN</name>
<protein>
    <submittedName>
        <fullName evidence="3">DUF3352 domain-containing protein</fullName>
    </submittedName>
</protein>
<comment type="caution">
    <text evidence="3">The sequence shown here is derived from an EMBL/GenBank/DDBJ whole genome shotgun (WGS) entry which is preliminary data.</text>
</comment>
<sequence length="624" mass="66103">MSANTPPGGQDPERTTAYRWNEGQPTPQGGQPYPQQPYPPQQQPQYQQPYQQQPQYGQQGQAQQGYGQSNPGQQDYAQQGYGQQDYAQQGYGQQQQPGYGQQQPYQQQNQQYSYGDQTVQQPAGWQQQGPDGWGPPQQQPAKKSGRGWLIAGIAALLVVLVGGGGVWAAGSFLGGGGTQPHEVLPGGAMAYVRLDLDPAANQKIALFNLARKFTVTKDRITGDDPRKALFDAIKADSEDLKKIDFAKDVDPWLGSRIGVAALPAPKGQEPGFAVAVQVKDEAAAKAGIAKLMGDDKYGIAFREDYAILSSDQAAADKYAAGPTLAENADFSSDFDALGEPGVLSTWMSVGKMAEMAGEMNEQEKQLLEKAKNARFAAALRFDSAYAEFAGVVRGAEAMAVGDPQAADLSTLPVSTVGALSISGLDEAITKQWAELQKTMASSQEGAGFQQFVDMAQQKYGLALPADLSTLLGKNLTLAVDGEGLANLGQSGQMPKAGVKIVTDPAKAQEVIGKIEKAFTDQGQPAPQLAKVPGDGTMTIATTPEYAKLLSEDGSLGDSESFKTAIPDAGSATFALFVDVDKIEPLYLNNLTGDDQANAKVLSAVGLSGKQSGGEASFSLRVLFN</sequence>
<keyword evidence="2" id="KW-0472">Membrane</keyword>
<evidence type="ECO:0000256" key="1">
    <source>
        <dbReference type="SAM" id="MobiDB-lite"/>
    </source>
</evidence>
<evidence type="ECO:0000256" key="2">
    <source>
        <dbReference type="SAM" id="Phobius"/>
    </source>
</evidence>
<dbReference type="Pfam" id="PF11832">
    <property type="entry name" value="DUF3352"/>
    <property type="match status" value="1"/>
</dbReference>
<dbReference type="Proteomes" id="UP001597368">
    <property type="component" value="Unassembled WGS sequence"/>
</dbReference>
<feature type="compositionally biased region" description="Low complexity" evidence="1">
    <location>
        <begin position="43"/>
        <end position="144"/>
    </location>
</feature>
<keyword evidence="2" id="KW-1133">Transmembrane helix</keyword>
<gene>
    <name evidence="3" type="ORF">ACFSKW_34110</name>
</gene>
<evidence type="ECO:0000313" key="4">
    <source>
        <dbReference type="Proteomes" id="UP001597368"/>
    </source>
</evidence>
<accession>A0ABW4T6R8</accession>
<proteinExistence type="predicted"/>
<reference evidence="4" key="1">
    <citation type="journal article" date="2019" name="Int. J. Syst. Evol. Microbiol.">
        <title>The Global Catalogue of Microorganisms (GCM) 10K type strain sequencing project: providing services to taxonomists for standard genome sequencing and annotation.</title>
        <authorList>
            <consortium name="The Broad Institute Genomics Platform"/>
            <consortium name="The Broad Institute Genome Sequencing Center for Infectious Disease"/>
            <person name="Wu L."/>
            <person name="Ma J."/>
        </authorList>
    </citation>
    <scope>NUCLEOTIDE SEQUENCE [LARGE SCALE GENOMIC DNA]</scope>
    <source>
        <strain evidence="4">ICMP 6774ER</strain>
    </source>
</reference>